<keyword evidence="1" id="KW-0833">Ubl conjugation pathway</keyword>
<dbReference type="Proteomes" id="UP001205105">
    <property type="component" value="Unassembled WGS sequence"/>
</dbReference>
<dbReference type="EMBL" id="JADXDR010000254">
    <property type="protein sequence ID" value="KAI7835506.1"/>
    <property type="molecule type" value="Genomic_DNA"/>
</dbReference>
<protein>
    <recommendedName>
        <fullName evidence="3">USP domain-containing protein</fullName>
    </recommendedName>
</protein>
<dbReference type="PROSITE" id="PS50235">
    <property type="entry name" value="USP_3"/>
    <property type="match status" value="1"/>
</dbReference>
<keyword evidence="5" id="KW-1185">Reference proteome</keyword>
<reference evidence="4" key="1">
    <citation type="submission" date="2020-11" db="EMBL/GenBank/DDBJ databases">
        <title>Chlorella ohadii genome sequencing and assembly.</title>
        <authorList>
            <person name="Murik O."/>
            <person name="Treves H."/>
            <person name="Kedem I."/>
            <person name="Shotland Y."/>
            <person name="Kaplan A."/>
        </authorList>
    </citation>
    <scope>NUCLEOTIDE SEQUENCE</scope>
    <source>
        <strain evidence="4">1</strain>
    </source>
</reference>
<gene>
    <name evidence="4" type="ORF">COHA_010580</name>
</gene>
<evidence type="ECO:0000256" key="2">
    <source>
        <dbReference type="ARBA" id="ARBA00022801"/>
    </source>
</evidence>
<dbReference type="InterPro" id="IPR028889">
    <property type="entry name" value="USP"/>
</dbReference>
<dbReference type="Gene3D" id="3.90.70.10">
    <property type="entry name" value="Cysteine proteinases"/>
    <property type="match status" value="1"/>
</dbReference>
<dbReference type="PANTHER" id="PTHR22975:SF9">
    <property type="entry name" value="ECHINUS SPLICE FORM 3"/>
    <property type="match status" value="1"/>
</dbReference>
<evidence type="ECO:0000256" key="1">
    <source>
        <dbReference type="ARBA" id="ARBA00022786"/>
    </source>
</evidence>
<feature type="domain" description="USP" evidence="3">
    <location>
        <begin position="1"/>
        <end position="80"/>
    </location>
</feature>
<sequence length="85" mass="9477">VDVGEVYSGLPRGRHRYALRSMVCYYGAHYEALVLVPEAGGACWLKFDDKSVSCVGDWQAVRRKCEAGRIQPSVLFYEALLPPQA</sequence>
<accession>A0AAD5GWU5</accession>
<evidence type="ECO:0000259" key="3">
    <source>
        <dbReference type="PROSITE" id="PS50235"/>
    </source>
</evidence>
<dbReference type="AlphaFoldDB" id="A0AAD5GWU5"/>
<organism evidence="4 5">
    <name type="scientific">Chlorella ohadii</name>
    <dbReference type="NCBI Taxonomy" id="2649997"/>
    <lineage>
        <taxon>Eukaryota</taxon>
        <taxon>Viridiplantae</taxon>
        <taxon>Chlorophyta</taxon>
        <taxon>core chlorophytes</taxon>
        <taxon>Trebouxiophyceae</taxon>
        <taxon>Chlorellales</taxon>
        <taxon>Chlorellaceae</taxon>
        <taxon>Chlorella clade</taxon>
        <taxon>Chlorella</taxon>
    </lineage>
</organism>
<feature type="non-terminal residue" evidence="4">
    <location>
        <position position="1"/>
    </location>
</feature>
<dbReference type="SUPFAM" id="SSF54001">
    <property type="entry name" value="Cysteine proteinases"/>
    <property type="match status" value="1"/>
</dbReference>
<dbReference type="PANTHER" id="PTHR22975">
    <property type="entry name" value="UBIQUITIN SPECIFIC PROTEINASE"/>
    <property type="match status" value="1"/>
</dbReference>
<dbReference type="InterPro" id="IPR038765">
    <property type="entry name" value="Papain-like_cys_pep_sf"/>
</dbReference>
<name>A0AAD5GWU5_9CHLO</name>
<dbReference type="GO" id="GO:0016787">
    <property type="term" value="F:hydrolase activity"/>
    <property type="evidence" value="ECO:0007669"/>
    <property type="project" value="UniProtKB-KW"/>
</dbReference>
<evidence type="ECO:0000313" key="5">
    <source>
        <dbReference type="Proteomes" id="UP001205105"/>
    </source>
</evidence>
<dbReference type="InterPro" id="IPR052398">
    <property type="entry name" value="Ubiquitin_hydrolase_53/54"/>
</dbReference>
<comment type="caution">
    <text evidence="4">The sequence shown here is derived from an EMBL/GenBank/DDBJ whole genome shotgun (WGS) entry which is preliminary data.</text>
</comment>
<evidence type="ECO:0000313" key="4">
    <source>
        <dbReference type="EMBL" id="KAI7835506.1"/>
    </source>
</evidence>
<keyword evidence="2" id="KW-0378">Hydrolase</keyword>
<proteinExistence type="predicted"/>